<dbReference type="PROSITE" id="PS50882">
    <property type="entry name" value="YTH"/>
    <property type="match status" value="1"/>
</dbReference>
<feature type="domain" description="YTH" evidence="2">
    <location>
        <begin position="103"/>
        <end position="227"/>
    </location>
</feature>
<feature type="non-terminal residue" evidence="3">
    <location>
        <position position="227"/>
    </location>
</feature>
<dbReference type="PANTHER" id="PTHR12357">
    <property type="entry name" value="YTH YT521-B HOMOLOGY DOMAIN-CONTAINING"/>
    <property type="match status" value="1"/>
</dbReference>
<dbReference type="PANTHER" id="PTHR12357:SF3">
    <property type="entry name" value="YTH DOMAIN-CONTAINING PROTEIN 1"/>
    <property type="match status" value="1"/>
</dbReference>
<reference evidence="3 4" key="1">
    <citation type="journal article" date="2018" name="Sci. Rep.">
        <title>Genomic signatures of local adaptation to the degree of environmental predictability in rotifers.</title>
        <authorList>
            <person name="Franch-Gras L."/>
            <person name="Hahn C."/>
            <person name="Garcia-Roger E.M."/>
            <person name="Carmona M.J."/>
            <person name="Serra M."/>
            <person name="Gomez A."/>
        </authorList>
    </citation>
    <scope>NUCLEOTIDE SEQUENCE [LARGE SCALE GENOMIC DNA]</scope>
    <source>
        <strain evidence="3">HYR1</strain>
    </source>
</reference>
<dbReference type="Gene3D" id="3.10.590.10">
    <property type="entry name" value="ph1033 like domains"/>
    <property type="match status" value="1"/>
</dbReference>
<evidence type="ECO:0000256" key="1">
    <source>
        <dbReference type="SAM" id="MobiDB-lite"/>
    </source>
</evidence>
<dbReference type="GO" id="GO:1990247">
    <property type="term" value="F:N6-methyladenosine-containing RNA reader activity"/>
    <property type="evidence" value="ECO:0007669"/>
    <property type="project" value="TreeGrafter"/>
</dbReference>
<dbReference type="EMBL" id="REGN01001939">
    <property type="protein sequence ID" value="RNA31471.1"/>
    <property type="molecule type" value="Genomic_DNA"/>
</dbReference>
<dbReference type="OrthoDB" id="5842105at2759"/>
<dbReference type="GO" id="GO:0003729">
    <property type="term" value="F:mRNA binding"/>
    <property type="evidence" value="ECO:0007669"/>
    <property type="project" value="TreeGrafter"/>
</dbReference>
<dbReference type="InterPro" id="IPR007275">
    <property type="entry name" value="YTH_domain"/>
</dbReference>
<keyword evidence="4" id="KW-1185">Reference proteome</keyword>
<gene>
    <name evidence="3" type="ORF">BpHYR1_053496</name>
</gene>
<dbReference type="GO" id="GO:0000381">
    <property type="term" value="P:regulation of alternative mRNA splicing, via spliceosome"/>
    <property type="evidence" value="ECO:0007669"/>
    <property type="project" value="TreeGrafter"/>
</dbReference>
<accession>A0A3M7S6S0</accession>
<evidence type="ECO:0000313" key="3">
    <source>
        <dbReference type="EMBL" id="RNA31471.1"/>
    </source>
</evidence>
<dbReference type="CDD" id="cd21134">
    <property type="entry name" value="YTH"/>
    <property type="match status" value="1"/>
</dbReference>
<dbReference type="STRING" id="10195.A0A3M7S6S0"/>
<protein>
    <submittedName>
        <fullName evidence="3">YTH domain-containing 1-like</fullName>
    </submittedName>
</protein>
<dbReference type="InterPro" id="IPR045168">
    <property type="entry name" value="YTH_prot"/>
</dbReference>
<dbReference type="GO" id="GO:0005654">
    <property type="term" value="C:nucleoplasm"/>
    <property type="evidence" value="ECO:0007669"/>
    <property type="project" value="TreeGrafter"/>
</dbReference>
<dbReference type="Pfam" id="PF04146">
    <property type="entry name" value="YTH"/>
    <property type="match status" value="1"/>
</dbReference>
<organism evidence="3 4">
    <name type="scientific">Brachionus plicatilis</name>
    <name type="common">Marine rotifer</name>
    <name type="synonym">Brachionus muelleri</name>
    <dbReference type="NCBI Taxonomy" id="10195"/>
    <lineage>
        <taxon>Eukaryota</taxon>
        <taxon>Metazoa</taxon>
        <taxon>Spiralia</taxon>
        <taxon>Gnathifera</taxon>
        <taxon>Rotifera</taxon>
        <taxon>Eurotatoria</taxon>
        <taxon>Monogononta</taxon>
        <taxon>Pseudotrocha</taxon>
        <taxon>Ploima</taxon>
        <taxon>Brachionidae</taxon>
        <taxon>Brachionus</taxon>
    </lineage>
</organism>
<comment type="caution">
    <text evidence="3">The sequence shown here is derived from an EMBL/GenBank/DDBJ whole genome shotgun (WGS) entry which is preliminary data.</text>
</comment>
<dbReference type="Proteomes" id="UP000276133">
    <property type="component" value="Unassembled WGS sequence"/>
</dbReference>
<feature type="region of interest" description="Disordered" evidence="1">
    <location>
        <begin position="1"/>
        <end position="64"/>
    </location>
</feature>
<feature type="compositionally biased region" description="Basic and acidic residues" evidence="1">
    <location>
        <begin position="22"/>
        <end position="44"/>
    </location>
</feature>
<evidence type="ECO:0000313" key="4">
    <source>
        <dbReference type="Proteomes" id="UP000276133"/>
    </source>
</evidence>
<name>A0A3M7S6S0_BRAPC</name>
<sequence length="227" mass="26021">MNAEDVLVLTPEDDLNNQNESTGKDQASKSELLETDKNSGHESENVNFVDQNGPIEKDDLLKSDDNGELLESGEINEIKNKENSETKIDENLLNEMKYLFKNTRYFLIKSNNYENVQLAQTKNVWSTPKGNEIKLNKAYKECANVILIFSVAESGRFQGYARLASDCRLDPDLQVNWMLPPTLNPRSLMGVFKIDWITKNDLFFTKTQHLLNSWNENRQVKIGRDGQ</sequence>
<feature type="compositionally biased region" description="Basic and acidic residues" evidence="1">
    <location>
        <begin position="55"/>
        <end position="64"/>
    </location>
</feature>
<dbReference type="AlphaFoldDB" id="A0A3M7S6S0"/>
<dbReference type="GO" id="GO:0000398">
    <property type="term" value="P:mRNA splicing, via spliceosome"/>
    <property type="evidence" value="ECO:0007669"/>
    <property type="project" value="TreeGrafter"/>
</dbReference>
<proteinExistence type="predicted"/>
<evidence type="ECO:0000259" key="2">
    <source>
        <dbReference type="PROSITE" id="PS50882"/>
    </source>
</evidence>